<protein>
    <recommendedName>
        <fullName evidence="3">Transcriptional regulator</fullName>
    </recommendedName>
</protein>
<keyword evidence="2" id="KW-1185">Reference proteome</keyword>
<dbReference type="EMBL" id="JAGSMN010000239">
    <property type="protein sequence ID" value="MBR7673689.1"/>
    <property type="molecule type" value="Genomic_DNA"/>
</dbReference>
<evidence type="ECO:0008006" key="3">
    <source>
        <dbReference type="Google" id="ProtNLM"/>
    </source>
</evidence>
<evidence type="ECO:0000313" key="2">
    <source>
        <dbReference type="Proteomes" id="UP000675554"/>
    </source>
</evidence>
<dbReference type="SUPFAM" id="SSF48452">
    <property type="entry name" value="TPR-like"/>
    <property type="match status" value="1"/>
</dbReference>
<dbReference type="AlphaFoldDB" id="A0A8T4INY1"/>
<proteinExistence type="predicted"/>
<organism evidence="1 2">
    <name type="scientific">Streptomyces daliensis</name>
    <dbReference type="NCBI Taxonomy" id="299421"/>
    <lineage>
        <taxon>Bacteria</taxon>
        <taxon>Bacillati</taxon>
        <taxon>Actinomycetota</taxon>
        <taxon>Actinomycetes</taxon>
        <taxon>Kitasatosporales</taxon>
        <taxon>Streptomycetaceae</taxon>
        <taxon>Streptomyces</taxon>
    </lineage>
</organism>
<accession>A0A8T4INY1</accession>
<name>A0A8T4INY1_9ACTN</name>
<dbReference type="InterPro" id="IPR011990">
    <property type="entry name" value="TPR-like_helical_dom_sf"/>
</dbReference>
<dbReference type="Proteomes" id="UP000675554">
    <property type="component" value="Unassembled WGS sequence"/>
</dbReference>
<gene>
    <name evidence="1" type="ORF">KDA82_11800</name>
</gene>
<evidence type="ECO:0000313" key="1">
    <source>
        <dbReference type="EMBL" id="MBR7673689.1"/>
    </source>
</evidence>
<dbReference type="Gene3D" id="1.25.40.10">
    <property type="entry name" value="Tetratricopeptide repeat domain"/>
    <property type="match status" value="1"/>
</dbReference>
<reference evidence="1" key="1">
    <citation type="submission" date="2021-04" db="EMBL/GenBank/DDBJ databases">
        <title>Sequencing of actinobacteria type strains.</title>
        <authorList>
            <person name="Nguyen G.-S."/>
            <person name="Wentzel A."/>
        </authorList>
    </citation>
    <scope>NUCLEOTIDE SEQUENCE</scope>
    <source>
        <strain evidence="1">DSM 42095</strain>
    </source>
</reference>
<sequence>MDERVARRDGYPLTLPDELLNSEPMRRACATQNFQEIFRLVNRRTGSSYAVMAAAIGKMTSSRIGDVIRGVRRIRSQEVIQRIADGFGIPGAMLGLPVRPWESSDLSAADAPLNHSYMPQKEEVNSVDRRGFVSFGTAALAASQLGRGERVIEALDVVNADSPSALAESLGGIIEHYALTVCATSSEVVYDEILQVRSYASGILNRSAALRQRKDIHLAIGWLSCLLGIAASDMGAHAAAHVWCADAERRSQDEGHPELAGWGILTRSMISFYQGRPQQSVILASQGKNSTEMGTAAHAKLAAQEMRAAAMTGDAHRTEEARKHAAKAMAKLPSDSKTIGAFSIPPGEEPPYTATSLMLLGRFRESVSATGRVIQTVYQSEARQRGENPSGYSRALLILALAQAGTGNLDEAVSAGHAALAGNPTWPTLALADKLNQTLERDFSNASQAQEFHARYLDVAHSMIGGHPQPTQSPEG</sequence>
<comment type="caution">
    <text evidence="1">The sequence shown here is derived from an EMBL/GenBank/DDBJ whole genome shotgun (WGS) entry which is preliminary data.</text>
</comment>